<evidence type="ECO:0000259" key="2">
    <source>
        <dbReference type="Pfam" id="PF12728"/>
    </source>
</evidence>
<evidence type="ECO:0000313" key="3">
    <source>
        <dbReference type="EMBL" id="WFP11243.1"/>
    </source>
</evidence>
<gene>
    <name evidence="3" type="ORF">P8T11_28505</name>
</gene>
<evidence type="ECO:0000313" key="4">
    <source>
        <dbReference type="Proteomes" id="UP001214170"/>
    </source>
</evidence>
<organism evidence="3 4">
    <name type="scientific">Achromobacter spanius</name>
    <dbReference type="NCBI Taxonomy" id="217203"/>
    <lineage>
        <taxon>Bacteria</taxon>
        <taxon>Pseudomonadati</taxon>
        <taxon>Pseudomonadota</taxon>
        <taxon>Betaproteobacteria</taxon>
        <taxon>Burkholderiales</taxon>
        <taxon>Alcaligenaceae</taxon>
        <taxon>Achromobacter</taxon>
    </lineage>
</organism>
<dbReference type="RefSeq" id="WP_268082483.1">
    <property type="nucleotide sequence ID" value="NZ_CP106885.1"/>
</dbReference>
<feature type="compositionally biased region" description="Low complexity" evidence="1">
    <location>
        <begin position="86"/>
        <end position="102"/>
    </location>
</feature>
<dbReference type="Pfam" id="PF12728">
    <property type="entry name" value="HTH_17"/>
    <property type="match status" value="1"/>
</dbReference>
<reference evidence="3 4" key="1">
    <citation type="submission" date="2023-03" db="EMBL/GenBank/DDBJ databases">
        <title>Achromobacter spanius LIG8.</title>
        <authorList>
            <person name="Shrestha S."/>
        </authorList>
    </citation>
    <scope>NUCLEOTIDE SEQUENCE [LARGE SCALE GENOMIC DNA]</scope>
    <source>
        <strain evidence="3 4">LIG8</strain>
    </source>
</reference>
<accession>A0ABY8H3H9</accession>
<keyword evidence="4" id="KW-1185">Reference proteome</keyword>
<evidence type="ECO:0000256" key="1">
    <source>
        <dbReference type="SAM" id="MobiDB-lite"/>
    </source>
</evidence>
<dbReference type="EMBL" id="CP121261">
    <property type="protein sequence ID" value="WFP11243.1"/>
    <property type="molecule type" value="Genomic_DNA"/>
</dbReference>
<feature type="region of interest" description="Disordered" evidence="1">
    <location>
        <begin position="72"/>
        <end position="102"/>
    </location>
</feature>
<protein>
    <submittedName>
        <fullName evidence="3">Helix-turn-helix domain-containing protein</fullName>
    </submittedName>
</protein>
<dbReference type="Proteomes" id="UP001214170">
    <property type="component" value="Chromosome"/>
</dbReference>
<name>A0ABY8H3H9_9BURK</name>
<dbReference type="InterPro" id="IPR041657">
    <property type="entry name" value="HTH_17"/>
</dbReference>
<feature type="domain" description="Helix-turn-helix" evidence="2">
    <location>
        <begin position="22"/>
        <end position="64"/>
    </location>
</feature>
<proteinExistence type="predicted"/>
<sequence>MGKHQSRAQFGASSPTTDVRGAAELLSVHPKTVLGLIDDAAIPAAKVGRAYVMLVKDVIAYLEKMIVVQTSARMRAPTKAQRQGPSRAGSRSASSSGGSCAQ</sequence>